<sequence>MALIVVLILLMVMTLLGLASLRGTLMEERMSANLFDRSLAFQAAESALREAEVRLAQDGIQAKFPTVNCSEGLCAQPVAADGVKERWQDPKAEYFTQAKSVGDLVGQPEYFIEYMGEAPAWTFCDSEQPIPANCMKPRYRITARSSAAGRAAVLLQSNYAAL</sequence>
<reference evidence="4" key="1">
    <citation type="journal article" date="2019" name="Int. J. Syst. Evol. Microbiol.">
        <title>The Global Catalogue of Microorganisms (GCM) 10K type strain sequencing project: providing services to taxonomists for standard genome sequencing and annotation.</title>
        <authorList>
            <consortium name="The Broad Institute Genomics Platform"/>
            <consortium name="The Broad Institute Genome Sequencing Center for Infectious Disease"/>
            <person name="Wu L."/>
            <person name="Ma J."/>
        </authorList>
    </citation>
    <scope>NUCLEOTIDE SEQUENCE [LARGE SCALE GENOMIC DNA]</scope>
    <source>
        <strain evidence="4">KCTC 42875</strain>
    </source>
</reference>
<accession>A0ABV7RMN0</accession>
<name>A0ABV7RMN0_9GAMM</name>
<dbReference type="Proteomes" id="UP001595740">
    <property type="component" value="Unassembled WGS sequence"/>
</dbReference>
<dbReference type="InterPro" id="IPR025746">
    <property type="entry name" value="PilX_N_dom"/>
</dbReference>
<feature type="domain" description="PilX/PilW C-terminal" evidence="1">
    <location>
        <begin position="78"/>
        <end position="160"/>
    </location>
</feature>
<dbReference type="Pfam" id="PF13681">
    <property type="entry name" value="PilX"/>
    <property type="match status" value="1"/>
</dbReference>
<dbReference type="EMBL" id="JBHRXK010000001">
    <property type="protein sequence ID" value="MFC3550104.1"/>
    <property type="molecule type" value="Genomic_DNA"/>
</dbReference>
<feature type="domain" description="Type 4 fimbrial biogenesis protein PilX N-terminal" evidence="2">
    <location>
        <begin position="1"/>
        <end position="49"/>
    </location>
</feature>
<dbReference type="InterPro" id="IPR025205">
    <property type="entry name" value="PilX/PilW_C"/>
</dbReference>
<dbReference type="Pfam" id="PF14341">
    <property type="entry name" value="PilX_N"/>
    <property type="match status" value="1"/>
</dbReference>
<proteinExistence type="predicted"/>
<gene>
    <name evidence="3" type="ORF">ACFOLC_03665</name>
</gene>
<evidence type="ECO:0000313" key="3">
    <source>
        <dbReference type="EMBL" id="MFC3550104.1"/>
    </source>
</evidence>
<evidence type="ECO:0000259" key="2">
    <source>
        <dbReference type="Pfam" id="PF14341"/>
    </source>
</evidence>
<evidence type="ECO:0000259" key="1">
    <source>
        <dbReference type="Pfam" id="PF13681"/>
    </source>
</evidence>
<keyword evidence="4" id="KW-1185">Reference proteome</keyword>
<protein>
    <submittedName>
        <fullName evidence="3">PilX N-terminal domain-containing pilus assembly protein</fullName>
    </submittedName>
</protein>
<evidence type="ECO:0000313" key="4">
    <source>
        <dbReference type="Proteomes" id="UP001595740"/>
    </source>
</evidence>
<comment type="caution">
    <text evidence="3">The sequence shown here is derived from an EMBL/GenBank/DDBJ whole genome shotgun (WGS) entry which is preliminary data.</text>
</comment>
<organism evidence="3 4">
    <name type="scientific">Lysobacter cavernae</name>
    <dbReference type="NCBI Taxonomy" id="1685901"/>
    <lineage>
        <taxon>Bacteria</taxon>
        <taxon>Pseudomonadati</taxon>
        <taxon>Pseudomonadota</taxon>
        <taxon>Gammaproteobacteria</taxon>
        <taxon>Lysobacterales</taxon>
        <taxon>Lysobacteraceae</taxon>
        <taxon>Lysobacter</taxon>
    </lineage>
</organism>